<feature type="non-terminal residue" evidence="1">
    <location>
        <position position="1"/>
    </location>
</feature>
<organism evidence="1">
    <name type="scientific">marine sediment metagenome</name>
    <dbReference type="NCBI Taxonomy" id="412755"/>
    <lineage>
        <taxon>unclassified sequences</taxon>
        <taxon>metagenomes</taxon>
        <taxon>ecological metagenomes</taxon>
    </lineage>
</organism>
<evidence type="ECO:0000313" key="1">
    <source>
        <dbReference type="EMBL" id="GAG06101.1"/>
    </source>
</evidence>
<proteinExistence type="predicted"/>
<reference evidence="1" key="1">
    <citation type="journal article" date="2014" name="Front. Microbiol.">
        <title>High frequency of phylogenetically diverse reductive dehalogenase-homologous genes in deep subseafloor sedimentary metagenomes.</title>
        <authorList>
            <person name="Kawai M."/>
            <person name="Futagami T."/>
            <person name="Toyoda A."/>
            <person name="Takaki Y."/>
            <person name="Nishi S."/>
            <person name="Hori S."/>
            <person name="Arai W."/>
            <person name="Tsubouchi T."/>
            <person name="Morono Y."/>
            <person name="Uchiyama I."/>
            <person name="Ito T."/>
            <person name="Fujiyama A."/>
            <person name="Inagaki F."/>
            <person name="Takami H."/>
        </authorList>
    </citation>
    <scope>NUCLEOTIDE SEQUENCE</scope>
    <source>
        <strain evidence="1">Expedition CK06-06</strain>
    </source>
</reference>
<protein>
    <submittedName>
        <fullName evidence="1">Uncharacterized protein</fullName>
    </submittedName>
</protein>
<dbReference type="AlphaFoldDB" id="X0W046"/>
<comment type="caution">
    <text evidence="1">The sequence shown here is derived from an EMBL/GenBank/DDBJ whole genome shotgun (WGS) entry which is preliminary data.</text>
</comment>
<accession>X0W046</accession>
<name>X0W046_9ZZZZ</name>
<sequence>EEYGEWHGLSAMTFCKWIKGYVNTTKISAMRELEKIKKMENQEKEPTPEELVENKVKWLKHFVDKYNDYLKSDLEEMDYHDFMNKLFHFLYRLEILKVSDKKGDKYLKRAKVMMRSLSKRHIDEEDMQRKAKQLLIMDWLKDAKKKKVDLAVLIELKDGWEFIKTWEE</sequence>
<gene>
    <name evidence="1" type="ORF">S01H1_36641</name>
</gene>
<dbReference type="EMBL" id="BARS01022968">
    <property type="protein sequence ID" value="GAG06101.1"/>
    <property type="molecule type" value="Genomic_DNA"/>
</dbReference>